<evidence type="ECO:0000313" key="2">
    <source>
        <dbReference type="Proteomes" id="UP000799755"/>
    </source>
</evidence>
<gene>
    <name evidence="1" type="ORF">BDR25DRAFT_264570</name>
</gene>
<reference evidence="1" key="1">
    <citation type="journal article" date="2020" name="Stud. Mycol.">
        <title>101 Dothideomycetes genomes: a test case for predicting lifestyles and emergence of pathogens.</title>
        <authorList>
            <person name="Haridas S."/>
            <person name="Albert R."/>
            <person name="Binder M."/>
            <person name="Bloem J."/>
            <person name="Labutti K."/>
            <person name="Salamov A."/>
            <person name="Andreopoulos B."/>
            <person name="Baker S."/>
            <person name="Barry K."/>
            <person name="Bills G."/>
            <person name="Bluhm B."/>
            <person name="Cannon C."/>
            <person name="Castanera R."/>
            <person name="Culley D."/>
            <person name="Daum C."/>
            <person name="Ezra D."/>
            <person name="Gonzalez J."/>
            <person name="Henrissat B."/>
            <person name="Kuo A."/>
            <person name="Liang C."/>
            <person name="Lipzen A."/>
            <person name="Lutzoni F."/>
            <person name="Magnuson J."/>
            <person name="Mondo S."/>
            <person name="Nolan M."/>
            <person name="Ohm R."/>
            <person name="Pangilinan J."/>
            <person name="Park H.-J."/>
            <person name="Ramirez L."/>
            <person name="Alfaro M."/>
            <person name="Sun H."/>
            <person name="Tritt A."/>
            <person name="Yoshinaga Y."/>
            <person name="Zwiers L.-H."/>
            <person name="Turgeon B."/>
            <person name="Goodwin S."/>
            <person name="Spatafora J."/>
            <person name="Crous P."/>
            <person name="Grigoriev I."/>
        </authorList>
    </citation>
    <scope>NUCLEOTIDE SEQUENCE</scope>
    <source>
        <strain evidence="1">ATCC 200398</strain>
    </source>
</reference>
<dbReference type="EMBL" id="MU003514">
    <property type="protein sequence ID" value="KAF2468726.1"/>
    <property type="molecule type" value="Genomic_DNA"/>
</dbReference>
<proteinExistence type="predicted"/>
<protein>
    <submittedName>
        <fullName evidence="1">Uncharacterized protein</fullName>
    </submittedName>
</protein>
<accession>A0ACB6QRD4</accession>
<organism evidence="1 2">
    <name type="scientific">Lindgomyces ingoldianus</name>
    <dbReference type="NCBI Taxonomy" id="673940"/>
    <lineage>
        <taxon>Eukaryota</taxon>
        <taxon>Fungi</taxon>
        <taxon>Dikarya</taxon>
        <taxon>Ascomycota</taxon>
        <taxon>Pezizomycotina</taxon>
        <taxon>Dothideomycetes</taxon>
        <taxon>Pleosporomycetidae</taxon>
        <taxon>Pleosporales</taxon>
        <taxon>Lindgomycetaceae</taxon>
        <taxon>Lindgomyces</taxon>
    </lineage>
</organism>
<dbReference type="Proteomes" id="UP000799755">
    <property type="component" value="Unassembled WGS sequence"/>
</dbReference>
<keyword evidence="2" id="KW-1185">Reference proteome</keyword>
<sequence>MSTSLLSPLTKANTEAMNALARIRRSRTDRSTAKRRSTAQLCWPNPQVSVGRFIVKIGRESCWEAIGPARTAFLTLGPEIKTYLDNYSEPLPSWVTWSIYMVGGAPETASPVIIFCCEEATHRREVRNTIRESRLLDAYPGIALKHLPRAPDYNQLVQLALQMDSSECFIEGPRENVGSQPLIFSASHYVGPGSQLLVRGCETSTVQKATLGGILRVSEKYYCMTAAHVFEQSPNSPTPTGEAETELCFSDSDMDDDLEGENVEMTSRGSLSPRPSMSVDEWESISLPSTRSSSMSSQNPIALDINSQPQTQTGSTPEWVEESLHLSTPDQYLNFSPPSSIGNVALSSIDGQHPELDYALLDIPIGFVSRLNAFEPVLAADNTDCPPSSPDSTGVFAVTASAGYLQGWMSGTPSYMRLPNARSYQEVYSVQLNGPLDKGDCGSWVVDRESGTFRGHIVAGSPGSGTAYIIPSHKIFDDIEKRLMHRPVVVSGTEQAERSVPVASSDPFTLDLASFHPRRLSGIPEHNLPERDELPEYSESSGPTARNRTWPSDESTFEDEQGPAGNSTSGSQSLSKSLVQSQVGARGAARPLSGKEAMRSDKGGLDIAAAKDLTIRFRKILSSKRMDELSASKAHSALTHPGASNSSVDDPPLPPSYSSLRNVPLIPAPPRDSRSIKFRNMLVTLSSMPTKWENPGLLDEALRSVPLDAIYSQAEEESQLLQAEAESLGPDLKPAWGYQDCVARAMLRWFKRSFFTWVNNPTCTNCMSPTTAWGMANPTPEEQVCGALEVELYRCTNAGCEKYERFPRYKDAFVLLQTRRGRVGEWGNCFGMLCRSVGCRVRWVWSSEDHIWVEVFSTHRNRWIHVDPCEEAWDKPRLYTEVWGKKIAYCIAFSIDGATDVTRRYVQSPAWAAERTRCSEQELLHIMDEIKLLRREKISKEDRFGLAGEDMKEARELRGYVIRSLVAQLLQLSPRHLLEGAAQDVDAEENKAQNKSTSIETEVPHWVQARRTP</sequence>
<comment type="caution">
    <text evidence="1">The sequence shown here is derived from an EMBL/GenBank/DDBJ whole genome shotgun (WGS) entry which is preliminary data.</text>
</comment>
<name>A0ACB6QRD4_9PLEO</name>
<evidence type="ECO:0000313" key="1">
    <source>
        <dbReference type="EMBL" id="KAF2468726.1"/>
    </source>
</evidence>